<keyword evidence="4" id="KW-0863">Zinc-finger</keyword>
<keyword evidence="4" id="KW-0479">Metal-binding</keyword>
<comment type="caution">
    <text evidence="7">The sequence shown here is derived from an EMBL/GenBank/DDBJ whole genome shotgun (WGS) entry which is preliminary data.</text>
</comment>
<dbReference type="InterPro" id="IPR007042">
    <property type="entry name" value="SERRATE/Ars2_C"/>
</dbReference>
<evidence type="ECO:0000256" key="4">
    <source>
        <dbReference type="PROSITE-ProRule" id="PRU00042"/>
    </source>
</evidence>
<evidence type="ECO:0000256" key="3">
    <source>
        <dbReference type="ARBA" id="ARBA00023242"/>
    </source>
</evidence>
<dbReference type="PROSITE" id="PS00028">
    <property type="entry name" value="ZINC_FINGER_C2H2_1"/>
    <property type="match status" value="1"/>
</dbReference>
<proteinExistence type="inferred from homology"/>
<dbReference type="Pfam" id="PF04959">
    <property type="entry name" value="ARS2"/>
    <property type="match status" value="1"/>
</dbReference>
<feature type="domain" description="C2H2-type" evidence="6">
    <location>
        <begin position="426"/>
        <end position="449"/>
    </location>
</feature>
<evidence type="ECO:0000313" key="7">
    <source>
        <dbReference type="EMBL" id="CAK0798265.1"/>
    </source>
</evidence>
<feature type="compositionally biased region" description="Low complexity" evidence="5">
    <location>
        <begin position="22"/>
        <end position="65"/>
    </location>
</feature>
<dbReference type="InterPro" id="IPR013087">
    <property type="entry name" value="Znf_C2H2_type"/>
</dbReference>
<feature type="region of interest" description="Disordered" evidence="5">
    <location>
        <begin position="1"/>
        <end position="65"/>
    </location>
</feature>
<accession>A0ABN9Q1H5</accession>
<protein>
    <recommendedName>
        <fullName evidence="6">C2H2-type domain-containing protein</fullName>
    </recommendedName>
</protein>
<dbReference type="InterPro" id="IPR039727">
    <property type="entry name" value="SE/Ars2"/>
</dbReference>
<dbReference type="PROSITE" id="PS50157">
    <property type="entry name" value="ZINC_FINGER_C2H2_2"/>
    <property type="match status" value="1"/>
</dbReference>
<dbReference type="EMBL" id="CAUYUJ010001907">
    <property type="protein sequence ID" value="CAK0798265.1"/>
    <property type="molecule type" value="Genomic_DNA"/>
</dbReference>
<comment type="subcellular location">
    <subcellularLocation>
        <location evidence="1">Nucleus</location>
    </subcellularLocation>
</comment>
<comment type="similarity">
    <text evidence="2">Belongs to the ARS2 family.</text>
</comment>
<evidence type="ECO:0000256" key="2">
    <source>
        <dbReference type="ARBA" id="ARBA00005407"/>
    </source>
</evidence>
<evidence type="ECO:0000313" key="8">
    <source>
        <dbReference type="Proteomes" id="UP001189429"/>
    </source>
</evidence>
<reference evidence="7" key="1">
    <citation type="submission" date="2023-10" db="EMBL/GenBank/DDBJ databases">
        <authorList>
            <person name="Chen Y."/>
            <person name="Shah S."/>
            <person name="Dougan E. K."/>
            <person name="Thang M."/>
            <person name="Chan C."/>
        </authorList>
    </citation>
    <scope>NUCLEOTIDE SEQUENCE [LARGE SCALE GENOMIC DNA]</scope>
</reference>
<keyword evidence="4" id="KW-0862">Zinc</keyword>
<organism evidence="7 8">
    <name type="scientific">Prorocentrum cordatum</name>
    <dbReference type="NCBI Taxonomy" id="2364126"/>
    <lineage>
        <taxon>Eukaryota</taxon>
        <taxon>Sar</taxon>
        <taxon>Alveolata</taxon>
        <taxon>Dinophyceae</taxon>
        <taxon>Prorocentrales</taxon>
        <taxon>Prorocentraceae</taxon>
        <taxon>Prorocentrum</taxon>
    </lineage>
</organism>
<evidence type="ECO:0000256" key="1">
    <source>
        <dbReference type="ARBA" id="ARBA00004123"/>
    </source>
</evidence>
<dbReference type="PANTHER" id="PTHR13165">
    <property type="entry name" value="ARSENITE-RESISTANCE PROTEIN 2"/>
    <property type="match status" value="1"/>
</dbReference>
<keyword evidence="8" id="KW-1185">Reference proteome</keyword>
<name>A0ABN9Q1H5_9DINO</name>
<dbReference type="PANTHER" id="PTHR13165:SF0">
    <property type="entry name" value="SERRATE RNA EFFECTOR MOLECULE HOMOLOG"/>
    <property type="match status" value="1"/>
</dbReference>
<evidence type="ECO:0000256" key="5">
    <source>
        <dbReference type="SAM" id="MobiDB-lite"/>
    </source>
</evidence>
<evidence type="ECO:0000259" key="6">
    <source>
        <dbReference type="PROSITE" id="PS50157"/>
    </source>
</evidence>
<dbReference type="Proteomes" id="UP001189429">
    <property type="component" value="Unassembled WGS sequence"/>
</dbReference>
<sequence length="485" mass="52939">MRRVKRRPSRSARGGARGGRGRSPQRWATAGSGPSSPARSATPSPRSPRAPAGAAGRKPAKRGAGASAGSFKAFVLGLDLLVTPEDAVAKWQEHVQALAVEDLERLQGTGVYFDLYHPLAAVRRHERRLRAARQNAEVFMRDLQEKRYEALRLSTAAQGPGDREGATCRTTGHMKPPHFAFDPNVNSVLFSKVSPHVRMWHLHDALQKCLGLVSFSFTDPAPGSLVREARAGFETAEAAQAALDLWLSGERSLQGHSLSPSEPVPREGLKALAVPPEMSLPGRICKDAALSAQVVRRLDGLTGVPASVTESLLAGGGSEEARLDLRVLYLRRVHHFCFYAAEWCPDEWELSERCGAGMVRTAVGEDAGAVAPGPWTEAHEQRLAAFLETSGLQQPVPMSSDEQVTLDKKAAELIQEKTKQIAEGKYQCTACSKLFRGPEFVRKHLHKMHMDLFETIQEEIHAEAARKAFLAKPIRSAGMQQRKVA</sequence>
<gene>
    <name evidence="7" type="ORF">PCOR1329_LOCUS7068</name>
</gene>
<keyword evidence="3" id="KW-0539">Nucleus</keyword>
<feature type="compositionally biased region" description="Basic residues" evidence="5">
    <location>
        <begin position="1"/>
        <end position="10"/>
    </location>
</feature>